<dbReference type="InterPro" id="IPR041414">
    <property type="entry name" value="Raco-like_middle"/>
</dbReference>
<proteinExistence type="predicted"/>
<dbReference type="InterPro" id="IPR027980">
    <property type="entry name" value="RACo_C"/>
</dbReference>
<comment type="caution">
    <text evidence="3">The sequence shown here is derived from an EMBL/GenBank/DDBJ whole genome shotgun (WGS) entry which is preliminary data.</text>
</comment>
<dbReference type="Gene3D" id="3.30.420.480">
    <property type="entry name" value="Domain of unknown function (DUF4445)"/>
    <property type="match status" value="1"/>
</dbReference>
<evidence type="ECO:0000259" key="2">
    <source>
        <dbReference type="Pfam" id="PF17651"/>
    </source>
</evidence>
<dbReference type="EMBL" id="BARW01020912">
    <property type="protein sequence ID" value="GAI97172.1"/>
    <property type="molecule type" value="Genomic_DNA"/>
</dbReference>
<feature type="domain" description="RACo C-terminal" evidence="1">
    <location>
        <begin position="98"/>
        <end position="271"/>
    </location>
</feature>
<feature type="domain" description="RACo-like middle region" evidence="2">
    <location>
        <begin position="2"/>
        <end position="94"/>
    </location>
</feature>
<gene>
    <name evidence="3" type="ORF">S12H4_35232</name>
</gene>
<sequence>ITEELKAQSQVDVKYVGHIILAGNTTMTQILLGLDPKYIRLAPYTPVANFFPPVRANSLGIKVGEQVYLFTFPSVASYVGGDIVSGIVGSGVYQRKKLTLYMDIGTNGEIVIGNSDWMVTASCSAGPAFEGGGVKYGMIATNGAIEDFDINPSNFEPVINTIGGTKPKGICGSGLINIVAGLLEVGVTGQNGKFNTNLRTKRIRKGSDGYEYVLAWAPETQIGKDIVITEVDIDNLIRAKAALYAGCQTLVKSVGISCSDLEQVIIAGAFG</sequence>
<name>X1SVS9_9ZZZZ</name>
<reference evidence="3" key="1">
    <citation type="journal article" date="2014" name="Front. Microbiol.">
        <title>High frequency of phylogenetically diverse reductive dehalogenase-homologous genes in deep subseafloor sedimentary metagenomes.</title>
        <authorList>
            <person name="Kawai M."/>
            <person name="Futagami T."/>
            <person name="Toyoda A."/>
            <person name="Takaki Y."/>
            <person name="Nishi S."/>
            <person name="Hori S."/>
            <person name="Arai W."/>
            <person name="Tsubouchi T."/>
            <person name="Morono Y."/>
            <person name="Uchiyama I."/>
            <person name="Ito T."/>
            <person name="Fujiyama A."/>
            <person name="Inagaki F."/>
            <person name="Takami H."/>
        </authorList>
    </citation>
    <scope>NUCLEOTIDE SEQUENCE</scope>
    <source>
        <strain evidence="3">Expedition CK06-06</strain>
    </source>
</reference>
<evidence type="ECO:0008006" key="4">
    <source>
        <dbReference type="Google" id="ProtNLM"/>
    </source>
</evidence>
<dbReference type="PANTHER" id="PTHR42895:SF1">
    <property type="entry name" value="IRON-SULFUR CLUSTER PROTEIN"/>
    <property type="match status" value="1"/>
</dbReference>
<dbReference type="Pfam" id="PF17651">
    <property type="entry name" value="Raco_middle"/>
    <property type="match status" value="1"/>
</dbReference>
<feature type="non-terminal residue" evidence="3">
    <location>
        <position position="1"/>
    </location>
</feature>
<dbReference type="AlphaFoldDB" id="X1SVS9"/>
<dbReference type="InterPro" id="IPR042259">
    <property type="entry name" value="Raco-like_middle_sf"/>
</dbReference>
<dbReference type="Pfam" id="PF14574">
    <property type="entry name" value="RACo_C_ter"/>
    <property type="match status" value="1"/>
</dbReference>
<protein>
    <recommendedName>
        <fullName evidence="4">RACo C-terminal domain-containing protein</fullName>
    </recommendedName>
</protein>
<evidence type="ECO:0000259" key="1">
    <source>
        <dbReference type="Pfam" id="PF14574"/>
    </source>
</evidence>
<feature type="non-terminal residue" evidence="3">
    <location>
        <position position="271"/>
    </location>
</feature>
<dbReference type="PANTHER" id="PTHR42895">
    <property type="entry name" value="IRON-SULFUR CLUSTER-BINDING PROTEIN-RELATED"/>
    <property type="match status" value="1"/>
</dbReference>
<dbReference type="InterPro" id="IPR052911">
    <property type="entry name" value="Corrinoid_activation_enz"/>
</dbReference>
<evidence type="ECO:0000313" key="3">
    <source>
        <dbReference type="EMBL" id="GAI97172.1"/>
    </source>
</evidence>
<accession>X1SVS9</accession>
<organism evidence="3">
    <name type="scientific">marine sediment metagenome</name>
    <dbReference type="NCBI Taxonomy" id="412755"/>
    <lineage>
        <taxon>unclassified sequences</taxon>
        <taxon>metagenomes</taxon>
        <taxon>ecological metagenomes</taxon>
    </lineage>
</organism>